<accession>A0AAE3A4A8</accession>
<feature type="transmembrane region" description="Helical" evidence="1">
    <location>
        <begin position="124"/>
        <end position="149"/>
    </location>
</feature>
<comment type="caution">
    <text evidence="2">The sequence shown here is derived from an EMBL/GenBank/DDBJ whole genome shotgun (WGS) entry which is preliminary data.</text>
</comment>
<keyword evidence="3" id="KW-1185">Reference proteome</keyword>
<evidence type="ECO:0000256" key="1">
    <source>
        <dbReference type="SAM" id="Phobius"/>
    </source>
</evidence>
<reference evidence="2 3" key="1">
    <citation type="submission" date="2021-10" db="EMBL/GenBank/DDBJ databases">
        <title>Anaerobic single-cell dispensing facilitates the cultivation of human gut bacteria.</title>
        <authorList>
            <person name="Afrizal A."/>
        </authorList>
    </citation>
    <scope>NUCLEOTIDE SEQUENCE [LARGE SCALE GENOMIC DNA]</scope>
    <source>
        <strain evidence="2 3">CLA-AA-H276</strain>
    </source>
</reference>
<dbReference type="EMBL" id="JAJEPS010000002">
    <property type="protein sequence ID" value="MCC2125154.1"/>
    <property type="molecule type" value="Genomic_DNA"/>
</dbReference>
<evidence type="ECO:0000313" key="2">
    <source>
        <dbReference type="EMBL" id="MCC2125154.1"/>
    </source>
</evidence>
<name>A0AAE3A4A8_9FIRM</name>
<proteinExistence type="predicted"/>
<sequence length="228" mass="24400">MENKYMTEWKRNSIRIGAPTCILAAFTAFIPVLYLCSRYNCWPSLEVVLSAWALTALSFGAFYIVEPISYYAALGMSGTYLGFLSGNIGNMRVPCAALALDVTESESGTIQAEVVSTMAICGSIITNLIATTSAVLVGSAVVAILPAFLDAALKNYAAAAIFGGTFGNFAVKYPKIAVFGLLIPTVLKLFIPVPAWMIIVCAVFGTLGIARLFYNSDQKKENNSEENA</sequence>
<feature type="transmembrane region" description="Helical" evidence="1">
    <location>
        <begin position="156"/>
        <end position="173"/>
    </location>
</feature>
<evidence type="ECO:0000313" key="3">
    <source>
        <dbReference type="Proteomes" id="UP001198220"/>
    </source>
</evidence>
<keyword evidence="1" id="KW-1133">Transmembrane helix</keyword>
<gene>
    <name evidence="2" type="ORF">LKD36_03060</name>
</gene>
<feature type="transmembrane region" description="Helical" evidence="1">
    <location>
        <begin position="47"/>
        <end position="65"/>
    </location>
</feature>
<keyword evidence="1" id="KW-0472">Membrane</keyword>
<keyword evidence="1" id="KW-0812">Transmembrane</keyword>
<feature type="transmembrane region" description="Helical" evidence="1">
    <location>
        <begin position="16"/>
        <end position="35"/>
    </location>
</feature>
<organism evidence="2 3">
    <name type="scientific">Hominiventricola filiformis</name>
    <dbReference type="NCBI Taxonomy" id="2885352"/>
    <lineage>
        <taxon>Bacteria</taxon>
        <taxon>Bacillati</taxon>
        <taxon>Bacillota</taxon>
        <taxon>Clostridia</taxon>
        <taxon>Lachnospirales</taxon>
        <taxon>Lachnospiraceae</taxon>
        <taxon>Hominiventricola</taxon>
    </lineage>
</organism>
<dbReference type="RefSeq" id="WP_308458631.1">
    <property type="nucleotide sequence ID" value="NZ_JAJEPS010000002.1"/>
</dbReference>
<protein>
    <submittedName>
        <fullName evidence="2">Uncharacterized protein</fullName>
    </submittedName>
</protein>
<dbReference type="Proteomes" id="UP001198220">
    <property type="component" value="Unassembled WGS sequence"/>
</dbReference>
<feature type="transmembrane region" description="Helical" evidence="1">
    <location>
        <begin position="193"/>
        <end position="214"/>
    </location>
</feature>
<dbReference type="AlphaFoldDB" id="A0AAE3A4A8"/>